<evidence type="ECO:0000256" key="1">
    <source>
        <dbReference type="SAM" id="MobiDB-lite"/>
    </source>
</evidence>
<organism evidence="3 4">
    <name type="scientific">Trichoderma harzianum</name>
    <name type="common">Hypocrea lixii</name>
    <dbReference type="NCBI Taxonomy" id="5544"/>
    <lineage>
        <taxon>Eukaryota</taxon>
        <taxon>Fungi</taxon>
        <taxon>Dikarya</taxon>
        <taxon>Ascomycota</taxon>
        <taxon>Pezizomycotina</taxon>
        <taxon>Sordariomycetes</taxon>
        <taxon>Hypocreomycetidae</taxon>
        <taxon>Hypocreales</taxon>
        <taxon>Hypocreaceae</taxon>
        <taxon>Trichoderma</taxon>
    </lineage>
</organism>
<comment type="caution">
    <text evidence="3">The sequence shown here is derived from an EMBL/GenBank/DDBJ whole genome shotgun (WGS) entry which is preliminary data.</text>
</comment>
<feature type="domain" description="Methyltransferase type 12" evidence="2">
    <location>
        <begin position="65"/>
        <end position="168"/>
    </location>
</feature>
<gene>
    <name evidence="3" type="ORF">THAR02_06240</name>
</gene>
<feature type="compositionally biased region" description="Low complexity" evidence="1">
    <location>
        <begin position="206"/>
        <end position="217"/>
    </location>
</feature>
<reference evidence="4" key="1">
    <citation type="journal article" date="2015" name="Genome Announc.">
        <title>Draft whole-genome sequence of the biocontrol agent Trichoderma harzianum T6776.</title>
        <authorList>
            <person name="Baroncelli R."/>
            <person name="Piaggeschi G."/>
            <person name="Fiorini L."/>
            <person name="Bertolini E."/>
            <person name="Zapparata A."/>
            <person name="Pe M.E."/>
            <person name="Sarrocco S."/>
            <person name="Vannacci G."/>
        </authorList>
    </citation>
    <scope>NUCLEOTIDE SEQUENCE [LARGE SCALE GENOMIC DNA]</scope>
    <source>
        <strain evidence="4">T6776</strain>
    </source>
</reference>
<accession>A0A0F9X8Y0</accession>
<evidence type="ECO:0000313" key="3">
    <source>
        <dbReference type="EMBL" id="KKP01651.1"/>
    </source>
</evidence>
<name>A0A0F9X8Y0_TRIHA</name>
<dbReference type="AlphaFoldDB" id="A0A0F9X8Y0"/>
<dbReference type="EMBL" id="JOKZ01000185">
    <property type="protein sequence ID" value="KKP01651.1"/>
    <property type="molecule type" value="Genomic_DNA"/>
</dbReference>
<evidence type="ECO:0000259" key="2">
    <source>
        <dbReference type="Pfam" id="PF08242"/>
    </source>
</evidence>
<sequence length="281" mass="30626">MDNRQQGREDLAAANREFWNTHGSKIFGSQWMLNFVKKIGDALSENVEWMGIRRRSESGPPVKLLDYACGYGMVSSALLGQFDVIKGIDISDASVAAYNEIAQQSGVPPGLMVAVQGSIPTISTNTVLATEEFFDFDVIAISMALHHMGDCVGVLSGLYERLRSGGVLIVVDLAPEAHVHDHSDDHSHDHDHDHDHSHGHTDHAAGGHSHGAVSSHHTVSKHGGFEPEEMKALLAEAGFIPESFDYKLYPDTTPHVSNVPQHGSCRTSKFKPFFIAKGVKQ</sequence>
<dbReference type="Pfam" id="PF08242">
    <property type="entry name" value="Methyltransf_12"/>
    <property type="match status" value="1"/>
</dbReference>
<dbReference type="SUPFAM" id="SSF53335">
    <property type="entry name" value="S-adenosyl-L-methionine-dependent methyltransferases"/>
    <property type="match status" value="1"/>
</dbReference>
<proteinExistence type="predicted"/>
<protein>
    <recommendedName>
        <fullName evidence="2">Methyltransferase type 12 domain-containing protein</fullName>
    </recommendedName>
</protein>
<dbReference type="PANTHER" id="PTHR43861:SF1">
    <property type="entry name" value="TRANS-ACONITATE 2-METHYLTRANSFERASE"/>
    <property type="match status" value="1"/>
</dbReference>
<evidence type="ECO:0000313" key="4">
    <source>
        <dbReference type="Proteomes" id="UP000034112"/>
    </source>
</evidence>
<dbReference type="InterPro" id="IPR013217">
    <property type="entry name" value="Methyltransf_12"/>
</dbReference>
<dbReference type="OMA" id="HTQVNGE"/>
<dbReference type="CDD" id="cd02440">
    <property type="entry name" value="AdoMet_MTases"/>
    <property type="match status" value="1"/>
</dbReference>
<dbReference type="Proteomes" id="UP000034112">
    <property type="component" value="Unassembled WGS sequence"/>
</dbReference>
<dbReference type="PANTHER" id="PTHR43861">
    <property type="entry name" value="TRANS-ACONITATE 2-METHYLTRANSFERASE-RELATED"/>
    <property type="match status" value="1"/>
</dbReference>
<feature type="compositionally biased region" description="Basic and acidic residues" evidence="1">
    <location>
        <begin position="180"/>
        <end position="205"/>
    </location>
</feature>
<dbReference type="Gene3D" id="3.40.50.150">
    <property type="entry name" value="Vaccinia Virus protein VP39"/>
    <property type="match status" value="1"/>
</dbReference>
<dbReference type="InterPro" id="IPR029063">
    <property type="entry name" value="SAM-dependent_MTases_sf"/>
</dbReference>
<dbReference type="OrthoDB" id="3647at2759"/>
<feature type="region of interest" description="Disordered" evidence="1">
    <location>
        <begin position="180"/>
        <end position="224"/>
    </location>
</feature>